<sequence length="32" mass="3636">MVNFIDWYSARMLENLGAEPAPYLKGVAVNHE</sequence>
<evidence type="ECO:0000313" key="2">
    <source>
        <dbReference type="Proteomes" id="UP000280395"/>
    </source>
</evidence>
<reference evidence="1 2" key="1">
    <citation type="submission" date="2018-08" db="EMBL/GenBank/DDBJ databases">
        <title>Recombination of ecologically and evolutionarily significant loci maintains genetic cohesion in the Pseudomonas syringae species complex.</title>
        <authorList>
            <person name="Dillon M."/>
            <person name="Thakur S."/>
            <person name="Almeida R.N.D."/>
            <person name="Weir B.S."/>
            <person name="Guttman D.S."/>
        </authorList>
    </citation>
    <scope>NUCLEOTIDE SEQUENCE [LARGE SCALE GENOMIC DNA]</scope>
    <source>
        <strain evidence="1 2">ICMP 14479</strain>
    </source>
</reference>
<dbReference type="Proteomes" id="UP000280395">
    <property type="component" value="Unassembled WGS sequence"/>
</dbReference>
<name>A0A3M5VZP8_PSESX</name>
<gene>
    <name evidence="1" type="ORF">ALP29_201026</name>
</gene>
<organism evidence="1 2">
    <name type="scientific">Pseudomonas syringae pv. avii</name>
    <dbReference type="NCBI Taxonomy" id="663959"/>
    <lineage>
        <taxon>Bacteria</taxon>
        <taxon>Pseudomonadati</taxon>
        <taxon>Pseudomonadota</taxon>
        <taxon>Gammaproteobacteria</taxon>
        <taxon>Pseudomonadales</taxon>
        <taxon>Pseudomonadaceae</taxon>
        <taxon>Pseudomonas</taxon>
        <taxon>Pseudomonas syringae</taxon>
    </lineage>
</organism>
<comment type="caution">
    <text evidence="1">The sequence shown here is derived from an EMBL/GenBank/DDBJ whole genome shotgun (WGS) entry which is preliminary data.</text>
</comment>
<evidence type="ECO:0000313" key="1">
    <source>
        <dbReference type="EMBL" id="RMU63830.1"/>
    </source>
</evidence>
<accession>A0A3M5VZP8</accession>
<proteinExistence type="predicted"/>
<dbReference type="AlphaFoldDB" id="A0A3M5VZP8"/>
<dbReference type="EMBL" id="RBUA01000249">
    <property type="protein sequence ID" value="RMU63830.1"/>
    <property type="molecule type" value="Genomic_DNA"/>
</dbReference>
<protein>
    <submittedName>
        <fullName evidence="1">Uncharacterized protein</fullName>
    </submittedName>
</protein>